<dbReference type="InterPro" id="IPR032812">
    <property type="entry name" value="SbsA_Ig"/>
</dbReference>
<gene>
    <name evidence="5" type="ORF">MM213_13870</name>
</gene>
<reference evidence="5" key="1">
    <citation type="submission" date="2022-03" db="EMBL/GenBank/DDBJ databases">
        <title>De novo assembled genomes of Belliella spp. (Cyclobacteriaceae) strains.</title>
        <authorList>
            <person name="Szabo A."/>
            <person name="Korponai K."/>
            <person name="Felfoldi T."/>
        </authorList>
    </citation>
    <scope>NUCLEOTIDE SEQUENCE</scope>
    <source>
        <strain evidence="5">DSM 111903</strain>
    </source>
</reference>
<protein>
    <submittedName>
        <fullName evidence="5">Ig-like domain-containing domain</fullName>
    </submittedName>
</protein>
<feature type="compositionally biased region" description="Acidic residues" evidence="2">
    <location>
        <begin position="566"/>
        <end position="578"/>
    </location>
</feature>
<evidence type="ECO:0000256" key="2">
    <source>
        <dbReference type="SAM" id="MobiDB-lite"/>
    </source>
</evidence>
<evidence type="ECO:0000259" key="4">
    <source>
        <dbReference type="Pfam" id="PF14686"/>
    </source>
</evidence>
<dbReference type="Pfam" id="PF14686">
    <property type="entry name" value="fn3_3"/>
    <property type="match status" value="1"/>
</dbReference>
<proteinExistence type="predicted"/>
<name>A0ABS9VDU3_9BACT</name>
<dbReference type="SUPFAM" id="SSF117074">
    <property type="entry name" value="Hypothetical protein PA1324"/>
    <property type="match status" value="1"/>
</dbReference>
<dbReference type="Proteomes" id="UP001165430">
    <property type="component" value="Unassembled WGS sequence"/>
</dbReference>
<sequence length="578" mass="66335">MKLLTQILSLLIIILLISCAKQSTPMGGDKDETPPKLVSVKPINESTNVSPQTIELEFDEFIKIDNPNKQIIITPKIKKDEMVVTAIKNKVVIKLNQDLEENTTYVFNFQKSIQDITESNPAENLKLVFSTGDKIDSLKFSGKVSYVFPPKDKFMKDVLVGLYEKNDTTDVLTAPPYYIAATDSSGNFEITNIKAGDYRAYAWFDSNNSLKAEEKSEPYAFYGDTITIDKDVENINFMLSKADISDLKINRSSTIGENFDIVLSKFPTDITIEHEDLGKKLFYRQNEKNIRFYHTEIRNDSIKTRVSLKDSVGFKLDTLIYLTFEESERNKEKLETTTNSGSNFLKNIKAEYTFNKPITDINLDSLYIKFDTASTIQIKKEWIYLKDSANYTKLLMDIPILDTLPNTTYTIYAADSTFKDVEGLYNEKKVEASYKKLNPETLVTSLDVVVDTEFRPLLIQLLDKSGKVIKEVLKEDTNKHSFTDFEAGTYNLRVIFDENKNKRWDPSNMRQNRQAEKVFYYKNPTDITSMDIIIKGGWTNDIVVLTSNSTEKTSEENIEQDKTEEIIPDTEENELLRR</sequence>
<dbReference type="EMBL" id="JAKZGO010000011">
    <property type="protein sequence ID" value="MCH7414582.1"/>
    <property type="molecule type" value="Genomic_DNA"/>
</dbReference>
<dbReference type="RefSeq" id="WP_241413125.1">
    <property type="nucleotide sequence ID" value="NZ_JAKZGO010000011.1"/>
</dbReference>
<evidence type="ECO:0000313" key="5">
    <source>
        <dbReference type="EMBL" id="MCH7414582.1"/>
    </source>
</evidence>
<accession>A0ABS9VDU3</accession>
<feature type="region of interest" description="Disordered" evidence="2">
    <location>
        <begin position="549"/>
        <end position="578"/>
    </location>
</feature>
<keyword evidence="1" id="KW-0732">Signal</keyword>
<keyword evidence="6" id="KW-1185">Reference proteome</keyword>
<dbReference type="InterPro" id="IPR029413">
    <property type="entry name" value="RG-lyase_II"/>
</dbReference>
<organism evidence="5 6">
    <name type="scientific">Belliella alkalica</name>
    <dbReference type="NCBI Taxonomy" id="1730871"/>
    <lineage>
        <taxon>Bacteria</taxon>
        <taxon>Pseudomonadati</taxon>
        <taxon>Bacteroidota</taxon>
        <taxon>Cytophagia</taxon>
        <taxon>Cytophagales</taxon>
        <taxon>Cyclobacteriaceae</taxon>
        <taxon>Belliella</taxon>
    </lineage>
</organism>
<evidence type="ECO:0000259" key="3">
    <source>
        <dbReference type="Pfam" id="PF13205"/>
    </source>
</evidence>
<feature type="domain" description="SbsA Ig-like" evidence="3">
    <location>
        <begin position="31"/>
        <end position="131"/>
    </location>
</feature>
<comment type="caution">
    <text evidence="5">The sequence shown here is derived from an EMBL/GenBank/DDBJ whole genome shotgun (WGS) entry which is preliminary data.</text>
</comment>
<dbReference type="PROSITE" id="PS51257">
    <property type="entry name" value="PROKAR_LIPOPROTEIN"/>
    <property type="match status" value="1"/>
</dbReference>
<evidence type="ECO:0000256" key="1">
    <source>
        <dbReference type="ARBA" id="ARBA00022729"/>
    </source>
</evidence>
<evidence type="ECO:0000313" key="6">
    <source>
        <dbReference type="Proteomes" id="UP001165430"/>
    </source>
</evidence>
<feature type="compositionally biased region" description="Basic and acidic residues" evidence="2">
    <location>
        <begin position="552"/>
        <end position="565"/>
    </location>
</feature>
<feature type="domain" description="Rhamnogalacturonan lyase" evidence="4">
    <location>
        <begin position="176"/>
        <end position="204"/>
    </location>
</feature>
<dbReference type="Pfam" id="PF13205">
    <property type="entry name" value="Big_5"/>
    <property type="match status" value="1"/>
</dbReference>